<evidence type="ECO:0000313" key="9">
    <source>
        <dbReference type="EMBL" id="MBB6185594.1"/>
    </source>
</evidence>
<name>A0A099CUB2_9GAMM</name>
<organism evidence="8 10">
    <name type="scientific">Oleiagrimonas soli</name>
    <dbReference type="NCBI Taxonomy" id="1543381"/>
    <lineage>
        <taxon>Bacteria</taxon>
        <taxon>Pseudomonadati</taxon>
        <taxon>Pseudomonadota</taxon>
        <taxon>Gammaproteobacteria</taxon>
        <taxon>Lysobacterales</taxon>
        <taxon>Rhodanobacteraceae</taxon>
        <taxon>Oleiagrimonas</taxon>
    </lineage>
</organism>
<evidence type="ECO:0000313" key="11">
    <source>
        <dbReference type="Proteomes" id="UP000560000"/>
    </source>
</evidence>
<accession>A0A099CUB2</accession>
<gene>
    <name evidence="9" type="ORF">HNQ86_002939</name>
    <name evidence="8" type="ORF">LF63_0111535</name>
</gene>
<feature type="transmembrane region" description="Helical" evidence="7">
    <location>
        <begin position="246"/>
        <end position="265"/>
    </location>
</feature>
<dbReference type="Proteomes" id="UP000029708">
    <property type="component" value="Unassembled WGS sequence"/>
</dbReference>
<dbReference type="HOGENOM" id="CLU_031275_8_0_6"/>
<feature type="transmembrane region" description="Helical" evidence="7">
    <location>
        <begin position="62"/>
        <end position="82"/>
    </location>
</feature>
<dbReference type="PANTHER" id="PTHR21716">
    <property type="entry name" value="TRANSMEMBRANE PROTEIN"/>
    <property type="match status" value="1"/>
</dbReference>
<dbReference type="STRING" id="1543381.LF63_0111535"/>
<evidence type="ECO:0000256" key="5">
    <source>
        <dbReference type="ARBA" id="ARBA00023136"/>
    </source>
</evidence>
<dbReference type="PANTHER" id="PTHR21716:SF64">
    <property type="entry name" value="AI-2 TRANSPORT PROTEIN TQSA"/>
    <property type="match status" value="1"/>
</dbReference>
<feature type="transmembrane region" description="Helical" evidence="7">
    <location>
        <begin position="272"/>
        <end position="292"/>
    </location>
</feature>
<reference evidence="9 11" key="2">
    <citation type="submission" date="2020-08" db="EMBL/GenBank/DDBJ databases">
        <title>Genomic Encyclopedia of Type Strains, Phase IV (KMG-IV): sequencing the most valuable type-strain genomes for metagenomic binning, comparative biology and taxonomic classification.</title>
        <authorList>
            <person name="Goeker M."/>
        </authorList>
    </citation>
    <scope>NUCLEOTIDE SEQUENCE [LARGE SCALE GENOMIC DNA]</scope>
    <source>
        <strain evidence="9 11">DSM 107085</strain>
    </source>
</reference>
<evidence type="ECO:0000313" key="8">
    <source>
        <dbReference type="EMBL" id="KGI77222.1"/>
    </source>
</evidence>
<sequence length="378" mass="41164">MTPDIARRWQGLVLALVLFGVLWLLAPVLMPFAVAAGFAYLGDPIADRLERWKMSRTLAVSLVFACMLLIVAGALLLLVPLLQHQIRNLIENIPRYVEWVRGVAMPWLQAHLHLNAEAFDTQKLVDTLKQHIGSVSGIAAAVLGKVSRSGFGLIAWLANLVLIPVVTFYLLRDWDVLMARIERMLPRRQAPVIRRLARESDQVLGAFVRGQLLVMLALGVIYGTGLTLIGLSVGPLIGMVAGLLSFVPYLGFIIGLGASLIAALVQYGDWMHIALVLVVFGIGQVLEGYVLVPRLVGNKIGLHPVAVIFAVLAGGHLFGFLGVLLALPAAAVIMVLLRYGYERYRVSDLYGHEHDPPVLDEDGATQASSVPDVRESDD</sequence>
<feature type="transmembrane region" description="Helical" evidence="7">
    <location>
        <begin position="153"/>
        <end position="171"/>
    </location>
</feature>
<feature type="transmembrane region" description="Helical" evidence="7">
    <location>
        <begin position="304"/>
        <end position="337"/>
    </location>
</feature>
<comment type="subcellular location">
    <subcellularLocation>
        <location evidence="1">Membrane</location>
        <topology evidence="1">Multi-pass membrane protein</topology>
    </subcellularLocation>
</comment>
<evidence type="ECO:0000256" key="2">
    <source>
        <dbReference type="ARBA" id="ARBA00009773"/>
    </source>
</evidence>
<feature type="transmembrane region" description="Helical" evidence="7">
    <location>
        <begin position="12"/>
        <end position="41"/>
    </location>
</feature>
<evidence type="ECO:0000256" key="4">
    <source>
        <dbReference type="ARBA" id="ARBA00022989"/>
    </source>
</evidence>
<evidence type="ECO:0000313" key="10">
    <source>
        <dbReference type="Proteomes" id="UP000029708"/>
    </source>
</evidence>
<keyword evidence="10" id="KW-1185">Reference proteome</keyword>
<dbReference type="Proteomes" id="UP000560000">
    <property type="component" value="Unassembled WGS sequence"/>
</dbReference>
<keyword evidence="5 7" id="KW-0472">Membrane</keyword>
<keyword evidence="3 7" id="KW-0812">Transmembrane</keyword>
<evidence type="ECO:0000256" key="6">
    <source>
        <dbReference type="SAM" id="MobiDB-lite"/>
    </source>
</evidence>
<reference evidence="8 10" key="1">
    <citation type="submission" date="2014-09" db="EMBL/GenBank/DDBJ databases">
        <title>Xanthomonadaceae 3.5X direct submission.</title>
        <authorList>
            <person name="Fang T."/>
            <person name="Wang H."/>
        </authorList>
    </citation>
    <scope>NUCLEOTIDE SEQUENCE [LARGE SCALE GENOMIC DNA]</scope>
    <source>
        <strain evidence="8 10">3.5X</strain>
    </source>
</reference>
<dbReference type="AlphaFoldDB" id="A0A099CUB2"/>
<dbReference type="InterPro" id="IPR002549">
    <property type="entry name" value="AI-2E-like"/>
</dbReference>
<feature type="region of interest" description="Disordered" evidence="6">
    <location>
        <begin position="355"/>
        <end position="378"/>
    </location>
</feature>
<evidence type="ECO:0000256" key="1">
    <source>
        <dbReference type="ARBA" id="ARBA00004141"/>
    </source>
</evidence>
<evidence type="ECO:0000256" key="3">
    <source>
        <dbReference type="ARBA" id="ARBA00022692"/>
    </source>
</evidence>
<comment type="caution">
    <text evidence="8">The sequence shown here is derived from an EMBL/GenBank/DDBJ whole genome shotgun (WGS) entry which is preliminary data.</text>
</comment>
<dbReference type="RefSeq" id="WP_043101961.1">
    <property type="nucleotide sequence ID" value="NZ_JACHET010000001.1"/>
</dbReference>
<protein>
    <submittedName>
        <fullName evidence="8">Membrane protein</fullName>
    </submittedName>
    <submittedName>
        <fullName evidence="9">Putative PurR-regulated permease PerM</fullName>
    </submittedName>
</protein>
<dbReference type="OrthoDB" id="5792512at2"/>
<feature type="transmembrane region" description="Helical" evidence="7">
    <location>
        <begin position="212"/>
        <end position="234"/>
    </location>
</feature>
<dbReference type="GO" id="GO:0055085">
    <property type="term" value="P:transmembrane transport"/>
    <property type="evidence" value="ECO:0007669"/>
    <property type="project" value="TreeGrafter"/>
</dbReference>
<dbReference type="Pfam" id="PF01594">
    <property type="entry name" value="AI-2E_transport"/>
    <property type="match status" value="1"/>
</dbReference>
<dbReference type="EMBL" id="JROI01000013">
    <property type="protein sequence ID" value="KGI77222.1"/>
    <property type="molecule type" value="Genomic_DNA"/>
</dbReference>
<dbReference type="GO" id="GO:0016020">
    <property type="term" value="C:membrane"/>
    <property type="evidence" value="ECO:0007669"/>
    <property type="project" value="UniProtKB-SubCell"/>
</dbReference>
<proteinExistence type="inferred from homology"/>
<dbReference type="EMBL" id="JACHET010000001">
    <property type="protein sequence ID" value="MBB6185594.1"/>
    <property type="molecule type" value="Genomic_DNA"/>
</dbReference>
<comment type="similarity">
    <text evidence="2">Belongs to the autoinducer-2 exporter (AI-2E) (TC 2.A.86) family.</text>
</comment>
<keyword evidence="4 7" id="KW-1133">Transmembrane helix</keyword>
<evidence type="ECO:0000256" key="7">
    <source>
        <dbReference type="SAM" id="Phobius"/>
    </source>
</evidence>